<keyword evidence="1" id="KW-0547">Nucleotide-binding</keyword>
<dbReference type="Proteomes" id="UP000525298">
    <property type="component" value="Unassembled WGS sequence"/>
</dbReference>
<dbReference type="GO" id="GO:0006355">
    <property type="term" value="P:regulation of DNA-templated transcription"/>
    <property type="evidence" value="ECO:0007669"/>
    <property type="project" value="InterPro"/>
</dbReference>
<dbReference type="Pfam" id="PF00158">
    <property type="entry name" value="Sigma54_activat"/>
    <property type="match status" value="1"/>
</dbReference>
<dbReference type="InterPro" id="IPR058031">
    <property type="entry name" value="AAA_lid_NorR"/>
</dbReference>
<dbReference type="Gene3D" id="3.40.50.300">
    <property type="entry name" value="P-loop containing nucleotide triphosphate hydrolases"/>
    <property type="match status" value="1"/>
</dbReference>
<dbReference type="PROSITE" id="PS00675">
    <property type="entry name" value="SIGMA54_INTERACT_1"/>
    <property type="match status" value="1"/>
</dbReference>
<dbReference type="Pfam" id="PF25601">
    <property type="entry name" value="AAA_lid_14"/>
    <property type="match status" value="1"/>
</dbReference>
<dbReference type="InterPro" id="IPR002197">
    <property type="entry name" value="HTH_Fis"/>
</dbReference>
<dbReference type="InterPro" id="IPR025944">
    <property type="entry name" value="Sigma_54_int_dom_CS"/>
</dbReference>
<dbReference type="InterPro" id="IPR025662">
    <property type="entry name" value="Sigma_54_int_dom_ATP-bd_1"/>
</dbReference>
<name>A0A7W0C730_9BACT</name>
<dbReference type="CDD" id="cd00009">
    <property type="entry name" value="AAA"/>
    <property type="match status" value="1"/>
</dbReference>
<gene>
    <name evidence="6" type="ORF">HNR65_000713</name>
</gene>
<keyword evidence="2" id="KW-0067">ATP-binding</keyword>
<comment type="caution">
    <text evidence="6">The sequence shown here is derived from an EMBL/GenBank/DDBJ whole genome shotgun (WGS) entry which is preliminary data.</text>
</comment>
<dbReference type="InterPro" id="IPR002078">
    <property type="entry name" value="Sigma_54_int"/>
</dbReference>
<dbReference type="SUPFAM" id="SSF52540">
    <property type="entry name" value="P-loop containing nucleoside triphosphate hydrolases"/>
    <property type="match status" value="1"/>
</dbReference>
<dbReference type="EMBL" id="JACDUS010000002">
    <property type="protein sequence ID" value="MBA2880395.1"/>
    <property type="molecule type" value="Genomic_DNA"/>
</dbReference>
<evidence type="ECO:0000259" key="5">
    <source>
        <dbReference type="PROSITE" id="PS50045"/>
    </source>
</evidence>
<reference evidence="6 7" key="1">
    <citation type="submission" date="2020-07" db="EMBL/GenBank/DDBJ databases">
        <title>Genomic Encyclopedia of Type Strains, Phase IV (KMG-IV): sequencing the most valuable type-strain genomes for metagenomic binning, comparative biology and taxonomic classification.</title>
        <authorList>
            <person name="Goeker M."/>
        </authorList>
    </citation>
    <scope>NUCLEOTIDE SEQUENCE [LARGE SCALE GENOMIC DNA]</scope>
    <source>
        <strain evidence="6 7">DSM 17721</strain>
    </source>
</reference>
<dbReference type="GO" id="GO:0005524">
    <property type="term" value="F:ATP binding"/>
    <property type="evidence" value="ECO:0007669"/>
    <property type="project" value="UniProtKB-KW"/>
</dbReference>
<evidence type="ECO:0000256" key="2">
    <source>
        <dbReference type="ARBA" id="ARBA00022840"/>
    </source>
</evidence>
<dbReference type="SMART" id="SM00382">
    <property type="entry name" value="AAA"/>
    <property type="match status" value="1"/>
</dbReference>
<evidence type="ECO:0000313" key="7">
    <source>
        <dbReference type="Proteomes" id="UP000525298"/>
    </source>
</evidence>
<dbReference type="PRINTS" id="PR01590">
    <property type="entry name" value="HTHFIS"/>
</dbReference>
<proteinExistence type="predicted"/>
<dbReference type="InterPro" id="IPR027417">
    <property type="entry name" value="P-loop_NTPase"/>
</dbReference>
<dbReference type="Gene3D" id="1.10.8.60">
    <property type="match status" value="1"/>
</dbReference>
<accession>A0A7W0C730</accession>
<dbReference type="RefSeq" id="WP_181550083.1">
    <property type="nucleotide sequence ID" value="NZ_JACDUS010000002.1"/>
</dbReference>
<dbReference type="AlphaFoldDB" id="A0A7W0C730"/>
<dbReference type="InterPro" id="IPR003593">
    <property type="entry name" value="AAA+_ATPase"/>
</dbReference>
<keyword evidence="6" id="KW-0238">DNA-binding</keyword>
<evidence type="ECO:0000313" key="6">
    <source>
        <dbReference type="EMBL" id="MBA2880395.1"/>
    </source>
</evidence>
<organism evidence="6 7">
    <name type="scientific">Desulfosalsimonas propionicica</name>
    <dbReference type="NCBI Taxonomy" id="332175"/>
    <lineage>
        <taxon>Bacteria</taxon>
        <taxon>Pseudomonadati</taxon>
        <taxon>Thermodesulfobacteriota</taxon>
        <taxon>Desulfobacteria</taxon>
        <taxon>Desulfobacterales</taxon>
        <taxon>Desulfosalsimonadaceae</taxon>
        <taxon>Desulfosalsimonas</taxon>
    </lineage>
</organism>
<dbReference type="InterPro" id="IPR009057">
    <property type="entry name" value="Homeodomain-like_sf"/>
</dbReference>
<dbReference type="PROSITE" id="PS50045">
    <property type="entry name" value="SIGMA54_INTERACT_4"/>
    <property type="match status" value="1"/>
</dbReference>
<dbReference type="PANTHER" id="PTHR32071">
    <property type="entry name" value="TRANSCRIPTIONAL REGULATORY PROTEIN"/>
    <property type="match status" value="1"/>
</dbReference>
<dbReference type="SUPFAM" id="SSF46689">
    <property type="entry name" value="Homeodomain-like"/>
    <property type="match status" value="1"/>
</dbReference>
<dbReference type="PROSITE" id="PS00688">
    <property type="entry name" value="SIGMA54_INTERACT_3"/>
    <property type="match status" value="1"/>
</dbReference>
<keyword evidence="7" id="KW-1185">Reference proteome</keyword>
<dbReference type="Pfam" id="PF02954">
    <property type="entry name" value="HTH_8"/>
    <property type="match status" value="1"/>
</dbReference>
<feature type="domain" description="Sigma-54 factor interaction" evidence="5">
    <location>
        <begin position="52"/>
        <end position="281"/>
    </location>
</feature>
<evidence type="ECO:0000256" key="1">
    <source>
        <dbReference type="ARBA" id="ARBA00022741"/>
    </source>
</evidence>
<protein>
    <submittedName>
        <fullName evidence="6">DNA-binding NtrC family response regulator</fullName>
    </submittedName>
</protein>
<dbReference type="Gene3D" id="1.10.10.60">
    <property type="entry name" value="Homeodomain-like"/>
    <property type="match status" value="1"/>
</dbReference>
<keyword evidence="3" id="KW-0805">Transcription regulation</keyword>
<evidence type="ECO:0000256" key="3">
    <source>
        <dbReference type="ARBA" id="ARBA00023015"/>
    </source>
</evidence>
<dbReference type="FunFam" id="3.40.50.300:FF:000006">
    <property type="entry name" value="DNA-binding transcriptional regulator NtrC"/>
    <property type="match status" value="1"/>
</dbReference>
<dbReference type="GO" id="GO:0043565">
    <property type="term" value="F:sequence-specific DNA binding"/>
    <property type="evidence" value="ECO:0007669"/>
    <property type="project" value="InterPro"/>
</dbReference>
<sequence length="367" mass="41203">MRGDFYEFAGSNFKDHINDILSIIVRRLANPGGAKSRASKPPETTHGPTEFMVGCSRSINEIHRMIDKVSRFPSTILIQGESGTGKELIAQAVHRASQRKNQPFVAINCGAIPGNLMESELFGHERGAFTSANTHRKGKFEIARGGTVFLDEVSEIERDLQVKLLRVLQEREFERVGGNETHKIDVRIIAATSRNLREAVEAGSFREDLFFRLNVIPFQVPPLRDRRIDIPLLLNHFMKTTAEKTSLRPPQLSDPAEKALLRYSYPGNVRELANIVERLFVLCSDGQVTLADLPAEILDETSGDSEYPGKWINDLPETGVRLREMEKALIVKTLEKTSGNKAAAARMMGMTRRRLYIRLMEYGIVSA</sequence>
<keyword evidence="4" id="KW-0804">Transcription</keyword>
<evidence type="ECO:0000256" key="4">
    <source>
        <dbReference type="ARBA" id="ARBA00023163"/>
    </source>
</evidence>